<comment type="caution">
    <text evidence="1">The sequence shown here is derived from an EMBL/GenBank/DDBJ whole genome shotgun (WGS) entry which is preliminary data.</text>
</comment>
<dbReference type="Proteomes" id="UP001157502">
    <property type="component" value="Chromosome 11"/>
</dbReference>
<organism evidence="1 2">
    <name type="scientific">Dallia pectoralis</name>
    <name type="common">Alaska blackfish</name>
    <dbReference type="NCBI Taxonomy" id="75939"/>
    <lineage>
        <taxon>Eukaryota</taxon>
        <taxon>Metazoa</taxon>
        <taxon>Chordata</taxon>
        <taxon>Craniata</taxon>
        <taxon>Vertebrata</taxon>
        <taxon>Euteleostomi</taxon>
        <taxon>Actinopterygii</taxon>
        <taxon>Neopterygii</taxon>
        <taxon>Teleostei</taxon>
        <taxon>Protacanthopterygii</taxon>
        <taxon>Esociformes</taxon>
        <taxon>Umbridae</taxon>
        <taxon>Dallia</taxon>
    </lineage>
</organism>
<reference evidence="1" key="1">
    <citation type="submission" date="2021-05" db="EMBL/GenBank/DDBJ databases">
        <authorList>
            <person name="Pan Q."/>
            <person name="Jouanno E."/>
            <person name="Zahm M."/>
            <person name="Klopp C."/>
            <person name="Cabau C."/>
            <person name="Louis A."/>
            <person name="Berthelot C."/>
            <person name="Parey E."/>
            <person name="Roest Crollius H."/>
            <person name="Montfort J."/>
            <person name="Robinson-Rechavi M."/>
            <person name="Bouchez O."/>
            <person name="Lampietro C."/>
            <person name="Lopez Roques C."/>
            <person name="Donnadieu C."/>
            <person name="Postlethwait J."/>
            <person name="Bobe J."/>
            <person name="Dillon D."/>
            <person name="Chandos A."/>
            <person name="von Hippel F."/>
            <person name="Guiguen Y."/>
        </authorList>
    </citation>
    <scope>NUCLEOTIDE SEQUENCE</scope>
    <source>
        <strain evidence="1">YG-Jan2019</strain>
    </source>
</reference>
<name>A0ACC2GLM9_DALPE</name>
<evidence type="ECO:0000313" key="1">
    <source>
        <dbReference type="EMBL" id="KAJ8004440.1"/>
    </source>
</evidence>
<keyword evidence="2" id="KW-1185">Reference proteome</keyword>
<proteinExistence type="predicted"/>
<evidence type="ECO:0000313" key="2">
    <source>
        <dbReference type="Proteomes" id="UP001157502"/>
    </source>
</evidence>
<sequence>MTDLLPPMGFIPVMMKMKLMRRAPSQRPVRRARHQWRAPPGPIDHSWQSHSTTSTPRSPSPPRAWIWWQMNPIWEPLQASQSLPPPWTSVQPWV</sequence>
<gene>
    <name evidence="1" type="ORF">DPEC_G00135730</name>
</gene>
<dbReference type="EMBL" id="CM055738">
    <property type="protein sequence ID" value="KAJ8004440.1"/>
    <property type="molecule type" value="Genomic_DNA"/>
</dbReference>
<accession>A0ACC2GLM9</accession>
<protein>
    <submittedName>
        <fullName evidence="1">Uncharacterized protein</fullName>
    </submittedName>
</protein>